<dbReference type="GO" id="GO:0016020">
    <property type="term" value="C:membrane"/>
    <property type="evidence" value="ECO:0007669"/>
    <property type="project" value="UniProtKB-SubCell"/>
</dbReference>
<comment type="subcellular location">
    <subcellularLocation>
        <location evidence="1">Membrane</location>
        <topology evidence="1">Single-pass type I membrane protein</topology>
    </subcellularLocation>
</comment>
<evidence type="ECO:0000256" key="4">
    <source>
        <dbReference type="ARBA" id="ARBA00023180"/>
    </source>
</evidence>
<dbReference type="Gene3D" id="2.60.40.10">
    <property type="entry name" value="Immunoglobulins"/>
    <property type="match status" value="1"/>
</dbReference>
<evidence type="ECO:0000256" key="8">
    <source>
        <dbReference type="SAM" id="SignalP"/>
    </source>
</evidence>
<sequence length="706" mass="77290">MRAVCGLLVWVYWFCFIKAQATPTTDCPEFVPENRNFRCYCYAPNNMHGRGVTVEWLGHSPHALLSLTNVQRADNGSLYTCKVTTAAGRTSYTRYTLRVAYGPSNEHLTLGPSHLITNGSQSFSLTCNATTVYPTPDYQWSGITCDNGTTDNVCVFTPDPTTDDLNNVTCTAVGSYGDGMYWKTPQQASKTIQLNVSYPPAQKPVIQTQTTGPKLLQTGDNLTCTVTGGKPLVESVHFYCTNPDLPDKEDVRSASSVSSSVTVNTVAGITDTHMACYCNATWGTKAEYYTLASRVVYFFKPIPCVASVTERLNMTNEGISFTMGAYPEPHTFNFTYHGHNLSKDGRSVSSDVFSSVCKQASEILVNCTVIPLDYSELLSGFYTVSVSNHFEHADIIFLIESEGTLDDQDPTGIIVGGSGMLLFAVFVVIVVFLQRQCYKRKKNRWCRRKNGYDRILGRATIGISNLTSFHETAALTSRAMPAEPDGSVTDVRSNEASSSRLQPIHRSAERAFGPSDVMQPSDVRTGVTAAAVHVQLKRLLNQETDTSKLATHEVVKHNDALSAADLKNPINSEDETSQATFAGSPKAEVDWTDHEGQYSNCPETSAMEGIYANSASFAPSPDKIVGPKGDLYTQVIPKSQRNNQSLSHEDDGGGSSPGKAAMPFERRKEVAETPTAEDDVYDHLCHGRRQPAPCQDPVYSHVTTRL</sequence>
<comment type="caution">
    <text evidence="10">The sequence shown here is derived from an EMBL/GenBank/DDBJ whole genome shotgun (WGS) entry which is preliminary data.</text>
</comment>
<dbReference type="Proteomes" id="UP001374579">
    <property type="component" value="Unassembled WGS sequence"/>
</dbReference>
<feature type="region of interest" description="Disordered" evidence="6">
    <location>
        <begin position="639"/>
        <end position="706"/>
    </location>
</feature>
<reference evidence="10 11" key="1">
    <citation type="submission" date="2024-02" db="EMBL/GenBank/DDBJ databases">
        <title>Chromosome-scale genome assembly of the rough periwinkle Littorina saxatilis.</title>
        <authorList>
            <person name="De Jode A."/>
            <person name="Faria R."/>
            <person name="Formenti G."/>
            <person name="Sims Y."/>
            <person name="Smith T.P."/>
            <person name="Tracey A."/>
            <person name="Wood J.M.D."/>
            <person name="Zagrodzka Z.B."/>
            <person name="Johannesson K."/>
            <person name="Butlin R.K."/>
            <person name="Leder E.H."/>
        </authorList>
    </citation>
    <scope>NUCLEOTIDE SEQUENCE [LARGE SCALE GENOMIC DNA]</scope>
    <source>
        <strain evidence="10">Snail1</strain>
        <tissue evidence="10">Muscle</tissue>
    </source>
</reference>
<feature type="chain" id="PRO_5043000942" description="Ig-like domain-containing protein" evidence="8">
    <location>
        <begin position="22"/>
        <end position="706"/>
    </location>
</feature>
<evidence type="ECO:0000259" key="9">
    <source>
        <dbReference type="PROSITE" id="PS50835"/>
    </source>
</evidence>
<evidence type="ECO:0000256" key="6">
    <source>
        <dbReference type="SAM" id="MobiDB-lite"/>
    </source>
</evidence>
<dbReference type="InterPro" id="IPR007110">
    <property type="entry name" value="Ig-like_dom"/>
</dbReference>
<evidence type="ECO:0000256" key="3">
    <source>
        <dbReference type="ARBA" id="ARBA00023157"/>
    </source>
</evidence>
<keyword evidence="4" id="KW-0325">Glycoprotein</keyword>
<keyword evidence="2 7" id="KW-0472">Membrane</keyword>
<proteinExistence type="predicted"/>
<dbReference type="AlphaFoldDB" id="A0AAN9BJK6"/>
<evidence type="ECO:0000256" key="5">
    <source>
        <dbReference type="ARBA" id="ARBA00023319"/>
    </source>
</evidence>
<feature type="compositionally biased region" description="Polar residues" evidence="6">
    <location>
        <begin position="490"/>
        <end position="501"/>
    </location>
</feature>
<feature type="signal peptide" evidence="8">
    <location>
        <begin position="1"/>
        <end position="21"/>
    </location>
</feature>
<dbReference type="InterPro" id="IPR051275">
    <property type="entry name" value="Cell_adhesion_signaling"/>
</dbReference>
<dbReference type="InterPro" id="IPR013783">
    <property type="entry name" value="Ig-like_fold"/>
</dbReference>
<accession>A0AAN9BJK6</accession>
<evidence type="ECO:0000313" key="11">
    <source>
        <dbReference type="Proteomes" id="UP001374579"/>
    </source>
</evidence>
<keyword evidence="7" id="KW-1133">Transmembrane helix</keyword>
<keyword evidence="11" id="KW-1185">Reference proteome</keyword>
<evidence type="ECO:0000313" key="10">
    <source>
        <dbReference type="EMBL" id="KAK7106341.1"/>
    </source>
</evidence>
<dbReference type="SUPFAM" id="SSF48726">
    <property type="entry name" value="Immunoglobulin"/>
    <property type="match status" value="2"/>
</dbReference>
<dbReference type="PROSITE" id="PS50835">
    <property type="entry name" value="IG_LIKE"/>
    <property type="match status" value="1"/>
</dbReference>
<dbReference type="PANTHER" id="PTHR11640">
    <property type="entry name" value="NEPHRIN"/>
    <property type="match status" value="1"/>
</dbReference>
<keyword evidence="5" id="KW-0393">Immunoglobulin domain</keyword>
<gene>
    <name evidence="10" type="ORF">V1264_017607</name>
</gene>
<feature type="domain" description="Ig-like" evidence="9">
    <location>
        <begin position="103"/>
        <end position="140"/>
    </location>
</feature>
<keyword evidence="3" id="KW-1015">Disulfide bond</keyword>
<evidence type="ECO:0000256" key="2">
    <source>
        <dbReference type="ARBA" id="ARBA00023136"/>
    </source>
</evidence>
<evidence type="ECO:0000256" key="7">
    <source>
        <dbReference type="SAM" id="Phobius"/>
    </source>
</evidence>
<feature type="region of interest" description="Disordered" evidence="6">
    <location>
        <begin position="478"/>
        <end position="501"/>
    </location>
</feature>
<keyword evidence="8" id="KW-0732">Signal</keyword>
<name>A0AAN9BJK6_9CAEN</name>
<organism evidence="10 11">
    <name type="scientific">Littorina saxatilis</name>
    <dbReference type="NCBI Taxonomy" id="31220"/>
    <lineage>
        <taxon>Eukaryota</taxon>
        <taxon>Metazoa</taxon>
        <taxon>Spiralia</taxon>
        <taxon>Lophotrochozoa</taxon>
        <taxon>Mollusca</taxon>
        <taxon>Gastropoda</taxon>
        <taxon>Caenogastropoda</taxon>
        <taxon>Littorinimorpha</taxon>
        <taxon>Littorinoidea</taxon>
        <taxon>Littorinidae</taxon>
        <taxon>Littorina</taxon>
    </lineage>
</organism>
<dbReference type="EMBL" id="JBAMIC010000007">
    <property type="protein sequence ID" value="KAK7106341.1"/>
    <property type="molecule type" value="Genomic_DNA"/>
</dbReference>
<keyword evidence="7" id="KW-0812">Transmembrane</keyword>
<feature type="transmembrane region" description="Helical" evidence="7">
    <location>
        <begin position="413"/>
        <end position="433"/>
    </location>
</feature>
<protein>
    <recommendedName>
        <fullName evidence="9">Ig-like domain-containing protein</fullName>
    </recommendedName>
</protein>
<dbReference type="InterPro" id="IPR036179">
    <property type="entry name" value="Ig-like_dom_sf"/>
</dbReference>
<evidence type="ECO:0000256" key="1">
    <source>
        <dbReference type="ARBA" id="ARBA00004479"/>
    </source>
</evidence>